<protein>
    <submittedName>
        <fullName evidence="2">Uncharacterized protein</fullName>
    </submittedName>
</protein>
<feature type="transmembrane region" description="Helical" evidence="1">
    <location>
        <begin position="7"/>
        <end position="27"/>
    </location>
</feature>
<sequence length="103" mass="10645">MRGWLRVFLAVSGVVLMAAAGLVWWSAERALGAAPEVVSSPRGGLSWCAYERVGQLTCDPPQLTGGTVTVIVAFGGLGAASAAAAAASLLRRRRSASEDGHRH</sequence>
<dbReference type="EMBL" id="FNUJ01000002">
    <property type="protein sequence ID" value="SEF23535.1"/>
    <property type="molecule type" value="Genomic_DNA"/>
</dbReference>
<evidence type="ECO:0000313" key="3">
    <source>
        <dbReference type="Proteomes" id="UP000198878"/>
    </source>
</evidence>
<keyword evidence="3" id="KW-1185">Reference proteome</keyword>
<organism evidence="2 3">
    <name type="scientific">Amycolatopsis pretoriensis</name>
    <dbReference type="NCBI Taxonomy" id="218821"/>
    <lineage>
        <taxon>Bacteria</taxon>
        <taxon>Bacillati</taxon>
        <taxon>Actinomycetota</taxon>
        <taxon>Actinomycetes</taxon>
        <taxon>Pseudonocardiales</taxon>
        <taxon>Pseudonocardiaceae</taxon>
        <taxon>Amycolatopsis</taxon>
    </lineage>
</organism>
<feature type="transmembrane region" description="Helical" evidence="1">
    <location>
        <begin position="70"/>
        <end position="90"/>
    </location>
</feature>
<evidence type="ECO:0000256" key="1">
    <source>
        <dbReference type="SAM" id="Phobius"/>
    </source>
</evidence>
<keyword evidence="1" id="KW-0472">Membrane</keyword>
<keyword evidence="1" id="KW-0812">Transmembrane</keyword>
<dbReference type="Proteomes" id="UP000198878">
    <property type="component" value="Unassembled WGS sequence"/>
</dbReference>
<dbReference type="AlphaFoldDB" id="A0A1H5QBU6"/>
<dbReference type="STRING" id="218821.SAMN05421837_102233"/>
<proteinExistence type="predicted"/>
<keyword evidence="1" id="KW-1133">Transmembrane helix</keyword>
<evidence type="ECO:0000313" key="2">
    <source>
        <dbReference type="EMBL" id="SEF23535.1"/>
    </source>
</evidence>
<dbReference type="RefSeq" id="WP_086674234.1">
    <property type="nucleotide sequence ID" value="NZ_FNUJ01000002.1"/>
</dbReference>
<accession>A0A1H5QBU6</accession>
<reference evidence="3" key="1">
    <citation type="submission" date="2016-10" db="EMBL/GenBank/DDBJ databases">
        <authorList>
            <person name="Varghese N."/>
            <person name="Submissions S."/>
        </authorList>
    </citation>
    <scope>NUCLEOTIDE SEQUENCE [LARGE SCALE GENOMIC DNA]</scope>
    <source>
        <strain evidence="3">DSM 44654</strain>
    </source>
</reference>
<name>A0A1H5QBU6_9PSEU</name>
<gene>
    <name evidence="2" type="ORF">SAMN05421837_102233</name>
</gene>